<reference evidence="10" key="1">
    <citation type="submission" date="2012-02" db="EMBL/GenBank/DDBJ databases">
        <title>The complete genome of Solitalea canadensis DSM 3403.</title>
        <authorList>
            <consortium name="US DOE Joint Genome Institute (JGI-PGF)"/>
            <person name="Lucas S."/>
            <person name="Copeland A."/>
            <person name="Lapidus A."/>
            <person name="Glavina del Rio T."/>
            <person name="Dalin E."/>
            <person name="Tice H."/>
            <person name="Bruce D."/>
            <person name="Goodwin L."/>
            <person name="Pitluck S."/>
            <person name="Peters L."/>
            <person name="Ovchinnikova G."/>
            <person name="Lu M."/>
            <person name="Kyrpides N."/>
            <person name="Mavromatis K."/>
            <person name="Ivanova N."/>
            <person name="Brettin T."/>
            <person name="Detter J.C."/>
            <person name="Han C."/>
            <person name="Larimer F."/>
            <person name="Land M."/>
            <person name="Hauser L."/>
            <person name="Markowitz V."/>
            <person name="Cheng J.-F."/>
            <person name="Hugenholtz P."/>
            <person name="Woyke T."/>
            <person name="Wu D."/>
            <person name="Spring S."/>
            <person name="Schroeder M."/>
            <person name="Kopitz M."/>
            <person name="Brambilla E."/>
            <person name="Klenk H.-P."/>
            <person name="Eisen J.A."/>
        </authorList>
    </citation>
    <scope>NUCLEOTIDE SEQUENCE</scope>
    <source>
        <strain evidence="10">DSM 3403</strain>
    </source>
</reference>
<dbReference type="EMBL" id="CP003349">
    <property type="protein sequence ID" value="AFD08382.1"/>
    <property type="molecule type" value="Genomic_DNA"/>
</dbReference>
<evidence type="ECO:0000256" key="1">
    <source>
        <dbReference type="ARBA" id="ARBA00004571"/>
    </source>
</evidence>
<gene>
    <name evidence="10" type="ordered locus">Solca_3375</name>
</gene>
<dbReference type="HOGENOM" id="CLU_004317_2_1_10"/>
<dbReference type="RefSeq" id="WP_014681605.1">
    <property type="nucleotide sequence ID" value="NC_017770.1"/>
</dbReference>
<name>H8KX53_SOLCM</name>
<dbReference type="InterPro" id="IPR023996">
    <property type="entry name" value="TonB-dep_OMP_SusC/RagA"/>
</dbReference>
<dbReference type="InterPro" id="IPR037066">
    <property type="entry name" value="Plug_dom_sf"/>
</dbReference>
<keyword evidence="4 7" id="KW-0812">Transmembrane</keyword>
<evidence type="ECO:0000259" key="9">
    <source>
        <dbReference type="Pfam" id="PF07715"/>
    </source>
</evidence>
<evidence type="ECO:0000256" key="6">
    <source>
        <dbReference type="ARBA" id="ARBA00023237"/>
    </source>
</evidence>
<comment type="similarity">
    <text evidence="7">Belongs to the TonB-dependent receptor family.</text>
</comment>
<dbReference type="InterPro" id="IPR023997">
    <property type="entry name" value="TonB-dep_OMP_SusC/RagA_CS"/>
</dbReference>
<keyword evidence="8" id="KW-0732">Signal</keyword>
<proteinExistence type="inferred from homology"/>
<feature type="domain" description="TonB-dependent receptor plug" evidence="9">
    <location>
        <begin position="122"/>
        <end position="246"/>
    </location>
</feature>
<dbReference type="PROSITE" id="PS52016">
    <property type="entry name" value="TONB_DEPENDENT_REC_3"/>
    <property type="match status" value="1"/>
</dbReference>
<dbReference type="AlphaFoldDB" id="H8KX53"/>
<keyword evidence="2 7" id="KW-0813">Transport</keyword>
<keyword evidence="11" id="KW-1185">Reference proteome</keyword>
<sequence>MKKKFTKLLLFIFCILTLGANAQQKKITGTVTAKSDGIPLPAVSILVKGSTLGTQTDKDGKYSILVPENSVLIFSYVGFVTREIKAGTSTVVNISLESDEKQLGEVVVTAMGITRESKSLGYSAPIVKGEELTKAREVNVINSLAGKVAGVKVSSQSGTLGGSSKIIIRGESSLNGSSQPLFIIDGMPVDNGAPQISTVSSGVPQGTAGADFGNRAADINAEDIETMTVLKGAAATALYGARAKSGAIVITTKKGVKGQSSVTLNSSFRFDDILKMPEFQNEYAQGVQGTYNIANTNGWGPKISEVQDKTFPNFLNQQVKLQAFDGNIKDFFQTGKSYINSVSFEGGNESGDYRFSYANTSQEGIIPNQKFNRNNISLNAGKLIGKDFNIRTTINYAKSGGDGRPVQSSNNPNVIMPLIYGVPRTVDMDLLRNNSINPETGQQITLTPSRNGNNPFWVVNNNNFSNDVNRVYGNVILSYKVLNWLTLSDNLGVDYYNEFRQGNTRNGTIGALTGNFFTANIYNRLINNDFIATADHQITKDLDIKVIAGTNVYETYYQREQSDAQTLTVDQLYNFANAASVVTTNTSNKARILGLYGDVGLSYKGFLFLNVTGRNDWSSTLPVESRSYFYPSVSSGFVFTEILPQNKWLNYGKLRASWANVGSGTEPYQLAFTYSPVTSAFAQYGYGSQFPFNGVLAFSIPGTIPNFNLKPQNQVTTELGTELRFLNSRVRLDVTYYNSKTEDQIIALTLPQSTGFAAKRTNAGSLINKGFEVSLGVVPLKSRSLNWNVDFNFSQNQQTTELPGEVTAYTLQSGWSGLVVKTRTGESFGIFGSAWERDPDGNIVIDAATGLRKTKLDQRLGSINPDWMLGINNSIDYKGFNLSFLVDIRQGGVVYSNTVSTLRTLGLAKETLANRGSIFIDKGVVKQGNEYVPNTVPVQSMQDFWGQFSTSNTEANIFDASYVKLREIKLSYKVPARFLDKTAKFIKGLDIGVEGRNLWIINDHVPHVDPEVNFFGPGSLADGVEFNSAPSTRSFGFNLRVKI</sequence>
<protein>
    <submittedName>
        <fullName evidence="10">TonB-linked outer membrane protein, SusC/RagA family</fullName>
    </submittedName>
</protein>
<evidence type="ECO:0000256" key="4">
    <source>
        <dbReference type="ARBA" id="ARBA00022692"/>
    </source>
</evidence>
<dbReference type="Gene3D" id="2.170.130.10">
    <property type="entry name" value="TonB-dependent receptor, plug domain"/>
    <property type="match status" value="1"/>
</dbReference>
<dbReference type="GO" id="GO:0009279">
    <property type="term" value="C:cell outer membrane"/>
    <property type="evidence" value="ECO:0007669"/>
    <property type="project" value="UniProtKB-SubCell"/>
</dbReference>
<dbReference type="STRING" id="929556.Solca_3375"/>
<dbReference type="InterPro" id="IPR008969">
    <property type="entry name" value="CarboxyPept-like_regulatory"/>
</dbReference>
<dbReference type="SUPFAM" id="SSF56935">
    <property type="entry name" value="Porins"/>
    <property type="match status" value="1"/>
</dbReference>
<dbReference type="InterPro" id="IPR039426">
    <property type="entry name" value="TonB-dep_rcpt-like"/>
</dbReference>
<feature type="chain" id="PRO_5003613284" evidence="8">
    <location>
        <begin position="23"/>
        <end position="1043"/>
    </location>
</feature>
<dbReference type="eggNOG" id="COG4771">
    <property type="taxonomic scope" value="Bacteria"/>
</dbReference>
<evidence type="ECO:0000256" key="5">
    <source>
        <dbReference type="ARBA" id="ARBA00023136"/>
    </source>
</evidence>
<dbReference type="InterPro" id="IPR012910">
    <property type="entry name" value="Plug_dom"/>
</dbReference>
<accession>H8KX53</accession>
<dbReference type="Pfam" id="PF13715">
    <property type="entry name" value="CarbopepD_reg_2"/>
    <property type="match status" value="1"/>
</dbReference>
<dbReference type="SUPFAM" id="SSF49464">
    <property type="entry name" value="Carboxypeptidase regulatory domain-like"/>
    <property type="match status" value="1"/>
</dbReference>
<evidence type="ECO:0000256" key="3">
    <source>
        <dbReference type="ARBA" id="ARBA00022452"/>
    </source>
</evidence>
<evidence type="ECO:0000256" key="7">
    <source>
        <dbReference type="PROSITE-ProRule" id="PRU01360"/>
    </source>
</evidence>
<keyword evidence="5 7" id="KW-0472">Membrane</keyword>
<comment type="subcellular location">
    <subcellularLocation>
        <location evidence="1 7">Cell outer membrane</location>
        <topology evidence="1 7">Multi-pass membrane protein</topology>
    </subcellularLocation>
</comment>
<evidence type="ECO:0000256" key="2">
    <source>
        <dbReference type="ARBA" id="ARBA00022448"/>
    </source>
</evidence>
<dbReference type="InterPro" id="IPR036942">
    <property type="entry name" value="Beta-barrel_TonB_sf"/>
</dbReference>
<keyword evidence="3 7" id="KW-1134">Transmembrane beta strand</keyword>
<dbReference type="OrthoDB" id="9768177at2"/>
<dbReference type="NCBIfam" id="TIGR04056">
    <property type="entry name" value="OMP_RagA_SusC"/>
    <property type="match status" value="1"/>
</dbReference>
<dbReference type="Gene3D" id="2.40.170.20">
    <property type="entry name" value="TonB-dependent receptor, beta-barrel domain"/>
    <property type="match status" value="1"/>
</dbReference>
<evidence type="ECO:0000313" key="11">
    <source>
        <dbReference type="Proteomes" id="UP000007590"/>
    </source>
</evidence>
<dbReference type="Gene3D" id="2.60.40.1120">
    <property type="entry name" value="Carboxypeptidase-like, regulatory domain"/>
    <property type="match status" value="1"/>
</dbReference>
<dbReference type="NCBIfam" id="TIGR04057">
    <property type="entry name" value="SusC_RagA_signa"/>
    <property type="match status" value="1"/>
</dbReference>
<feature type="signal peptide" evidence="8">
    <location>
        <begin position="1"/>
        <end position="22"/>
    </location>
</feature>
<keyword evidence="6 7" id="KW-0998">Cell outer membrane</keyword>
<dbReference type="eggNOG" id="COG4774">
    <property type="taxonomic scope" value="Bacteria"/>
</dbReference>
<evidence type="ECO:0000313" key="10">
    <source>
        <dbReference type="EMBL" id="AFD08382.1"/>
    </source>
</evidence>
<dbReference type="Proteomes" id="UP000007590">
    <property type="component" value="Chromosome"/>
</dbReference>
<evidence type="ECO:0000256" key="8">
    <source>
        <dbReference type="SAM" id="SignalP"/>
    </source>
</evidence>
<dbReference type="Pfam" id="PF07715">
    <property type="entry name" value="Plug"/>
    <property type="match status" value="1"/>
</dbReference>
<organism evidence="10 11">
    <name type="scientific">Solitalea canadensis (strain ATCC 29591 / DSM 3403 / JCM 21819 / LMG 8368 / NBRC 15130 / NCIMB 12057 / USAM 9D)</name>
    <name type="common">Flexibacter canadensis</name>
    <dbReference type="NCBI Taxonomy" id="929556"/>
    <lineage>
        <taxon>Bacteria</taxon>
        <taxon>Pseudomonadati</taxon>
        <taxon>Bacteroidota</taxon>
        <taxon>Sphingobacteriia</taxon>
        <taxon>Sphingobacteriales</taxon>
        <taxon>Sphingobacteriaceae</taxon>
        <taxon>Solitalea</taxon>
    </lineage>
</organism>
<dbReference type="KEGG" id="scn:Solca_3375"/>